<dbReference type="InterPro" id="IPR045003">
    <property type="entry name" value="FLA_A"/>
</dbReference>
<dbReference type="GO" id="GO:0098552">
    <property type="term" value="C:side of membrane"/>
    <property type="evidence" value="ECO:0007669"/>
    <property type="project" value="UniProtKB-KW"/>
</dbReference>
<dbReference type="SMART" id="SM00554">
    <property type="entry name" value="FAS1"/>
    <property type="match status" value="1"/>
</dbReference>
<accession>A0A7J6FEH9</accession>
<proteinExistence type="inferred from homology"/>
<feature type="compositionally biased region" description="Low complexity" evidence="10">
    <location>
        <begin position="33"/>
        <end position="66"/>
    </location>
</feature>
<comment type="caution">
    <text evidence="13">The sequence shown here is derived from an EMBL/GenBank/DDBJ whole genome shotgun (WGS) entry which is preliminary data.</text>
</comment>
<evidence type="ECO:0000259" key="12">
    <source>
        <dbReference type="PROSITE" id="PS50213"/>
    </source>
</evidence>
<comment type="function">
    <text evidence="9">May be a cell surface adhesion protein.</text>
</comment>
<feature type="domain" description="FAS1" evidence="12">
    <location>
        <begin position="90"/>
        <end position="231"/>
    </location>
</feature>
<feature type="compositionally biased region" description="Low complexity" evidence="10">
    <location>
        <begin position="352"/>
        <end position="364"/>
    </location>
</feature>
<evidence type="ECO:0000256" key="2">
    <source>
        <dbReference type="ARBA" id="ARBA00007843"/>
    </source>
</evidence>
<gene>
    <name evidence="13" type="ORF">G4B88_020879</name>
</gene>
<dbReference type="PROSITE" id="PS50213">
    <property type="entry name" value="FAS1"/>
    <property type="match status" value="1"/>
</dbReference>
<dbReference type="SUPFAM" id="SSF82153">
    <property type="entry name" value="FAS1 domain"/>
    <property type="match status" value="1"/>
</dbReference>
<keyword evidence="7" id="KW-0472">Membrane</keyword>
<keyword evidence="4" id="KW-0449">Lipoprotein</keyword>
<evidence type="ECO:0000313" key="13">
    <source>
        <dbReference type="EMBL" id="KAF4369101.1"/>
    </source>
</evidence>
<evidence type="ECO:0000256" key="4">
    <source>
        <dbReference type="ARBA" id="ARBA00022622"/>
    </source>
</evidence>
<evidence type="ECO:0000256" key="11">
    <source>
        <dbReference type="SAM" id="SignalP"/>
    </source>
</evidence>
<dbReference type="Gene3D" id="2.30.180.10">
    <property type="entry name" value="FAS1 domain"/>
    <property type="match status" value="1"/>
</dbReference>
<dbReference type="FunFam" id="2.30.180.10:FF:000006">
    <property type="entry name" value="Fasciclin-like arabinogalactan protein 11"/>
    <property type="match status" value="1"/>
</dbReference>
<evidence type="ECO:0000256" key="7">
    <source>
        <dbReference type="ARBA" id="ARBA00023136"/>
    </source>
</evidence>
<comment type="similarity">
    <text evidence="2">Belongs to the fasciclin-like AGP family.</text>
</comment>
<name>A0A7J6FEH9_CANSA</name>
<dbReference type="PANTHER" id="PTHR32077">
    <property type="entry name" value="FASCICLIN-LIKE ARABINOGALACTAN PROTEIN"/>
    <property type="match status" value="1"/>
</dbReference>
<dbReference type="PANTHER" id="PTHR32077:SF65">
    <property type="entry name" value="FASCICLIN-LIKE ARABINOGALACTAN PROTEIN 11"/>
    <property type="match status" value="1"/>
</dbReference>
<reference evidence="13 14" key="1">
    <citation type="journal article" date="2020" name="bioRxiv">
        <title>Sequence and annotation of 42 cannabis genomes reveals extensive copy number variation in cannabinoid synthesis and pathogen resistance genes.</title>
        <authorList>
            <person name="Mckernan K.J."/>
            <person name="Helbert Y."/>
            <person name="Kane L.T."/>
            <person name="Ebling H."/>
            <person name="Zhang L."/>
            <person name="Liu B."/>
            <person name="Eaton Z."/>
            <person name="Mclaughlin S."/>
            <person name="Kingan S."/>
            <person name="Baybayan P."/>
            <person name="Concepcion G."/>
            <person name="Jordan M."/>
            <person name="Riva A."/>
            <person name="Barbazuk W."/>
            <person name="Harkins T."/>
        </authorList>
    </citation>
    <scope>NUCLEOTIDE SEQUENCE [LARGE SCALE GENOMIC DNA]</scope>
    <source>
        <strain evidence="14">cv. Jamaican Lion 4</strain>
        <tissue evidence="13">Leaf</tissue>
    </source>
</reference>
<dbReference type="Proteomes" id="UP000583929">
    <property type="component" value="Unassembled WGS sequence"/>
</dbReference>
<keyword evidence="4" id="KW-0336">GPI-anchor</keyword>
<feature type="region of interest" description="Disordered" evidence="10">
    <location>
        <begin position="33"/>
        <end position="90"/>
    </location>
</feature>
<feature type="region of interest" description="Disordered" evidence="10">
    <location>
        <begin position="320"/>
        <end position="399"/>
    </location>
</feature>
<dbReference type="Pfam" id="PF02469">
    <property type="entry name" value="Fasciclin"/>
    <property type="match status" value="1"/>
</dbReference>
<dbReference type="EMBL" id="JAATIQ010000225">
    <property type="protein sequence ID" value="KAF4369101.1"/>
    <property type="molecule type" value="Genomic_DNA"/>
</dbReference>
<evidence type="ECO:0000256" key="8">
    <source>
        <dbReference type="ARBA" id="ARBA00023180"/>
    </source>
</evidence>
<evidence type="ECO:0000256" key="5">
    <source>
        <dbReference type="ARBA" id="ARBA00022729"/>
    </source>
</evidence>
<feature type="compositionally biased region" description="Low complexity" evidence="10">
    <location>
        <begin position="258"/>
        <end position="282"/>
    </location>
</feature>
<keyword evidence="5 11" id="KW-0732">Signal</keyword>
<dbReference type="InterPro" id="IPR036378">
    <property type="entry name" value="FAS1_dom_sf"/>
</dbReference>
<feature type="signal peptide" evidence="11">
    <location>
        <begin position="1"/>
        <end position="21"/>
    </location>
</feature>
<protein>
    <recommendedName>
        <fullName evidence="12">FAS1 domain-containing protein</fullName>
    </recommendedName>
</protein>
<feature type="region of interest" description="Disordered" evidence="10">
    <location>
        <begin position="258"/>
        <end position="288"/>
    </location>
</feature>
<organism evidence="13 14">
    <name type="scientific">Cannabis sativa</name>
    <name type="common">Hemp</name>
    <name type="synonym">Marijuana</name>
    <dbReference type="NCBI Taxonomy" id="3483"/>
    <lineage>
        <taxon>Eukaryota</taxon>
        <taxon>Viridiplantae</taxon>
        <taxon>Streptophyta</taxon>
        <taxon>Embryophyta</taxon>
        <taxon>Tracheophyta</taxon>
        <taxon>Spermatophyta</taxon>
        <taxon>Magnoliopsida</taxon>
        <taxon>eudicotyledons</taxon>
        <taxon>Gunneridae</taxon>
        <taxon>Pentapetalae</taxon>
        <taxon>rosids</taxon>
        <taxon>fabids</taxon>
        <taxon>Rosales</taxon>
        <taxon>Cannabaceae</taxon>
        <taxon>Cannabis</taxon>
    </lineage>
</organism>
<evidence type="ECO:0000256" key="3">
    <source>
        <dbReference type="ARBA" id="ARBA00022475"/>
    </source>
</evidence>
<dbReference type="InterPro" id="IPR000782">
    <property type="entry name" value="FAS1_domain"/>
</dbReference>
<evidence type="ECO:0000256" key="6">
    <source>
        <dbReference type="ARBA" id="ARBA00022974"/>
    </source>
</evidence>
<keyword evidence="3" id="KW-1003">Cell membrane</keyword>
<keyword evidence="6" id="KW-0654">Proteoglycan</keyword>
<evidence type="ECO:0000256" key="1">
    <source>
        <dbReference type="ARBA" id="ARBA00004609"/>
    </source>
</evidence>
<feature type="chain" id="PRO_5029614432" description="FAS1 domain-containing protein" evidence="11">
    <location>
        <begin position="22"/>
        <end position="399"/>
    </location>
</feature>
<comment type="subcellular location">
    <subcellularLocation>
        <location evidence="1">Cell membrane</location>
        <topology evidence="1">Lipid-anchor</topology>
        <topology evidence="1">GPI-anchor</topology>
    </subcellularLocation>
</comment>
<evidence type="ECO:0000256" key="9">
    <source>
        <dbReference type="ARBA" id="ARBA00024686"/>
    </source>
</evidence>
<dbReference type="AlphaFoldDB" id="A0A7J6FEH9"/>
<feature type="compositionally biased region" description="Low complexity" evidence="10">
    <location>
        <begin position="376"/>
        <end position="399"/>
    </location>
</feature>
<sequence length="399" mass="41954">MKQTLIYFSFLLLILSHTTMSLTHQAPAKAPSAHIAATKGATPAVAPTKPKVVTPTPTATPARAPTSSEAQAPSAEPLVEAPPRKAKPEPTDVVKILDKAGTFSVFIRILKSTQVIEQIENQLNTSNSMTILAPTNGAFSALKPGTLNFLNAEQKVQLVQYHILPSFISISSFQTLSNPVRTQASNTDEYPLNITTQGNWVNISTGVVNTTISGTIYADSQLAIYKVDKVLLPMAIFAPTKLHKALAPAPALLAKPTKGLAGSGKGSDSSSDPSSSTSTLDDNPVSSMHASSAFRNGMVATIGVINTSLSVSIVPTAQRVDDDGDSLPSHFSTTETTASSPLLAEDDAHLLPKSPTASSPTTEPTQPPPLRRRHSSSLSNEDTSSSSQTAATQTNRLRG</sequence>
<keyword evidence="8" id="KW-0325">Glycoprotein</keyword>
<dbReference type="GO" id="GO:0009834">
    <property type="term" value="P:plant-type secondary cell wall biogenesis"/>
    <property type="evidence" value="ECO:0007669"/>
    <property type="project" value="UniProtKB-ARBA"/>
</dbReference>
<evidence type="ECO:0000256" key="10">
    <source>
        <dbReference type="SAM" id="MobiDB-lite"/>
    </source>
</evidence>
<evidence type="ECO:0000313" key="14">
    <source>
        <dbReference type="Proteomes" id="UP000583929"/>
    </source>
</evidence>
<feature type="compositionally biased region" description="Polar residues" evidence="10">
    <location>
        <begin position="329"/>
        <end position="340"/>
    </location>
</feature>
<keyword evidence="14" id="KW-1185">Reference proteome</keyword>
<dbReference type="GO" id="GO:0005886">
    <property type="term" value="C:plasma membrane"/>
    <property type="evidence" value="ECO:0007669"/>
    <property type="project" value="UniProtKB-SubCell"/>
</dbReference>